<dbReference type="PANTHER" id="PTHR33254:SF4">
    <property type="entry name" value="4-HYDROXY-4-METHYL-2-OXOGLUTARATE ALDOLASE 3-RELATED"/>
    <property type="match status" value="1"/>
</dbReference>
<proteinExistence type="predicted"/>
<dbReference type="RefSeq" id="XP_046072330.1">
    <property type="nucleotide sequence ID" value="XM_046216180.1"/>
</dbReference>
<dbReference type="GO" id="GO:0046872">
    <property type="term" value="F:metal ion binding"/>
    <property type="evidence" value="ECO:0007669"/>
    <property type="project" value="UniProtKB-KW"/>
</dbReference>
<dbReference type="Pfam" id="PF03737">
    <property type="entry name" value="RraA-like"/>
    <property type="match status" value="1"/>
</dbReference>
<keyword evidence="1" id="KW-0479">Metal-binding</keyword>
<reference evidence="2" key="1">
    <citation type="submission" date="2021-12" db="EMBL/GenBank/DDBJ databases">
        <title>Convergent genome expansion in fungi linked to evolution of root-endophyte symbiosis.</title>
        <authorList>
            <consortium name="DOE Joint Genome Institute"/>
            <person name="Ke Y.-H."/>
            <person name="Bonito G."/>
            <person name="Liao H.-L."/>
            <person name="Looney B."/>
            <person name="Rojas-Flechas A."/>
            <person name="Nash J."/>
            <person name="Hameed K."/>
            <person name="Schadt C."/>
            <person name="Martin F."/>
            <person name="Crous P.W."/>
            <person name="Miettinen O."/>
            <person name="Magnuson J.K."/>
            <person name="Labbe J."/>
            <person name="Jacobson D."/>
            <person name="Doktycz M.J."/>
            <person name="Veneault-Fourrey C."/>
            <person name="Kuo A."/>
            <person name="Mondo S."/>
            <person name="Calhoun S."/>
            <person name="Riley R."/>
            <person name="Ohm R."/>
            <person name="LaButti K."/>
            <person name="Andreopoulos B."/>
            <person name="Pangilinan J."/>
            <person name="Nolan M."/>
            <person name="Tritt A."/>
            <person name="Clum A."/>
            <person name="Lipzen A."/>
            <person name="Daum C."/>
            <person name="Barry K."/>
            <person name="Grigoriev I.V."/>
            <person name="Vilgalys R."/>
        </authorList>
    </citation>
    <scope>NUCLEOTIDE SEQUENCE</scope>
    <source>
        <strain evidence="2">PMI_201</strain>
    </source>
</reference>
<sequence>MNKGNLPQIQFVIDSRQMVALTAILPKACHQATSTLYRCNRSIPLISNCISHKQRIVQATRQSFPVRAMSSVGTFEQKLKALEELSACDISDALLKLQNVPPGGQPRAGQLADISPISPYIGRQAGKQKIIAPAVTFQFIPKGDPSPSVENPEANGFPPGKHWVDWNERGTVAVLNQPPGQYCAVLGGIMAARMSYLGVKCVVVNGRVRDLAELSASGLHVWSKATTTVGTGAEAKAGLRNVPIDFNGVTVKTGDIVFCDPLEGVVVIPQELLDDVLELCPKLIDQDEKVKADVENGLSVFEAMQKHRNI</sequence>
<name>A0AAD4KWK0_9EURO</name>
<dbReference type="AlphaFoldDB" id="A0AAD4KWK0"/>
<feature type="binding site" evidence="1">
    <location>
        <position position="209"/>
    </location>
    <ligand>
        <name>substrate</name>
    </ligand>
</feature>
<dbReference type="PANTHER" id="PTHR33254">
    <property type="entry name" value="4-HYDROXY-4-METHYL-2-OXOGLUTARATE ALDOLASE 3-RELATED"/>
    <property type="match status" value="1"/>
</dbReference>
<feature type="binding site" evidence="1">
    <location>
        <position position="210"/>
    </location>
    <ligand>
        <name>Mg(2+)</name>
        <dbReference type="ChEBI" id="CHEBI:18420"/>
    </ligand>
</feature>
<dbReference type="GO" id="GO:0047443">
    <property type="term" value="F:4-hydroxy-4-methyl-2-oxoglutarate aldolase activity"/>
    <property type="evidence" value="ECO:0007669"/>
    <property type="project" value="TreeGrafter"/>
</dbReference>
<dbReference type="InterPro" id="IPR036704">
    <property type="entry name" value="RraA/RraA-like_sf"/>
</dbReference>
<keyword evidence="3" id="KW-1185">Reference proteome</keyword>
<evidence type="ECO:0000313" key="2">
    <source>
        <dbReference type="EMBL" id="KAH8697629.1"/>
    </source>
</evidence>
<keyword evidence="1" id="KW-0460">Magnesium</keyword>
<gene>
    <name evidence="2" type="ORF">BGW36DRAFT_379103</name>
</gene>
<dbReference type="GeneID" id="70246467"/>
<feature type="binding site" evidence="1">
    <location>
        <begin position="187"/>
        <end position="190"/>
    </location>
    <ligand>
        <name>substrate</name>
    </ligand>
</feature>
<comment type="cofactor">
    <cofactor evidence="1">
        <name>Mg(2+)</name>
        <dbReference type="ChEBI" id="CHEBI:18420"/>
    </cofactor>
</comment>
<dbReference type="Proteomes" id="UP001201262">
    <property type="component" value="Unassembled WGS sequence"/>
</dbReference>
<evidence type="ECO:0000313" key="3">
    <source>
        <dbReference type="Proteomes" id="UP001201262"/>
    </source>
</evidence>
<organism evidence="2 3">
    <name type="scientific">Talaromyces proteolyticus</name>
    <dbReference type="NCBI Taxonomy" id="1131652"/>
    <lineage>
        <taxon>Eukaryota</taxon>
        <taxon>Fungi</taxon>
        <taxon>Dikarya</taxon>
        <taxon>Ascomycota</taxon>
        <taxon>Pezizomycotina</taxon>
        <taxon>Eurotiomycetes</taxon>
        <taxon>Eurotiomycetidae</taxon>
        <taxon>Eurotiales</taxon>
        <taxon>Trichocomaceae</taxon>
        <taxon>Talaromyces</taxon>
        <taxon>Talaromyces sect. Bacilispori</taxon>
    </lineage>
</organism>
<evidence type="ECO:0000256" key="1">
    <source>
        <dbReference type="PIRSR" id="PIRSR605493-1"/>
    </source>
</evidence>
<dbReference type="Gene3D" id="3.50.30.40">
    <property type="entry name" value="Ribonuclease E inhibitor RraA/RraA-like"/>
    <property type="match status" value="1"/>
</dbReference>
<comment type="caution">
    <text evidence="2">The sequence shown here is derived from an EMBL/GenBank/DDBJ whole genome shotgun (WGS) entry which is preliminary data.</text>
</comment>
<dbReference type="CDD" id="cd16841">
    <property type="entry name" value="RraA_family"/>
    <property type="match status" value="1"/>
</dbReference>
<dbReference type="EMBL" id="JAJTJA010000006">
    <property type="protein sequence ID" value="KAH8697629.1"/>
    <property type="molecule type" value="Genomic_DNA"/>
</dbReference>
<dbReference type="SUPFAM" id="SSF89562">
    <property type="entry name" value="RraA-like"/>
    <property type="match status" value="1"/>
</dbReference>
<protein>
    <submittedName>
        <fullName evidence="2">DlpA domain protein</fullName>
    </submittedName>
</protein>
<dbReference type="InterPro" id="IPR005493">
    <property type="entry name" value="RraA/RraA-like"/>
</dbReference>
<accession>A0AAD4KWK0</accession>
<dbReference type="GO" id="GO:0008948">
    <property type="term" value="F:oxaloacetate decarboxylase activity"/>
    <property type="evidence" value="ECO:0007669"/>
    <property type="project" value="TreeGrafter"/>
</dbReference>